<dbReference type="InParanoid" id="C3YT99"/>
<reference evidence="1" key="1">
    <citation type="journal article" date="2008" name="Nature">
        <title>The amphioxus genome and the evolution of the chordate karyotype.</title>
        <authorList>
            <consortium name="US DOE Joint Genome Institute (JGI-PGF)"/>
            <person name="Putnam N.H."/>
            <person name="Butts T."/>
            <person name="Ferrier D.E.K."/>
            <person name="Furlong R.F."/>
            <person name="Hellsten U."/>
            <person name="Kawashima T."/>
            <person name="Robinson-Rechavi M."/>
            <person name="Shoguchi E."/>
            <person name="Terry A."/>
            <person name="Yu J.-K."/>
            <person name="Benito-Gutierrez E.L."/>
            <person name="Dubchak I."/>
            <person name="Garcia-Fernandez J."/>
            <person name="Gibson-Brown J.J."/>
            <person name="Grigoriev I.V."/>
            <person name="Horton A.C."/>
            <person name="de Jong P.J."/>
            <person name="Jurka J."/>
            <person name="Kapitonov V.V."/>
            <person name="Kohara Y."/>
            <person name="Kuroki Y."/>
            <person name="Lindquist E."/>
            <person name="Lucas S."/>
            <person name="Osoegawa K."/>
            <person name="Pennacchio L.A."/>
            <person name="Salamov A.A."/>
            <person name="Satou Y."/>
            <person name="Sauka-Spengler T."/>
            <person name="Schmutz J."/>
            <person name="Shin-I T."/>
            <person name="Toyoda A."/>
            <person name="Bronner-Fraser M."/>
            <person name="Fujiyama A."/>
            <person name="Holland L.Z."/>
            <person name="Holland P.W.H."/>
            <person name="Satoh N."/>
            <person name="Rokhsar D.S."/>
        </authorList>
    </citation>
    <scope>NUCLEOTIDE SEQUENCE [LARGE SCALE GENOMIC DNA]</scope>
    <source>
        <strain evidence="1">S238N-H82</strain>
        <tissue evidence="1">Testes</tissue>
    </source>
</reference>
<proteinExistence type="predicted"/>
<dbReference type="AlphaFoldDB" id="C3YT99"/>
<gene>
    <name evidence="1" type="ORF">BRAFLDRAFT_70172</name>
</gene>
<protein>
    <submittedName>
        <fullName evidence="1">Uncharacterized protein</fullName>
    </submittedName>
</protein>
<sequence>MACNKWPCETGCTCDRAHPGYPDSGPHWRVCNACTAIANCERLICTTASNHQCNRCNFDRGGQVKAYQQVSSGGYPNRVCERFTEGGIIRVRSVPIHVVAGKSSWPSCWTVGHLGTPPVGRLQEVWEHVQAFDLTSGRGPTEKAGR</sequence>
<dbReference type="EMBL" id="GG666551">
    <property type="protein sequence ID" value="EEN56466.1"/>
    <property type="molecule type" value="Genomic_DNA"/>
</dbReference>
<organism>
    <name type="scientific">Branchiostoma floridae</name>
    <name type="common">Florida lancelet</name>
    <name type="synonym">Amphioxus</name>
    <dbReference type="NCBI Taxonomy" id="7739"/>
    <lineage>
        <taxon>Eukaryota</taxon>
        <taxon>Metazoa</taxon>
        <taxon>Chordata</taxon>
        <taxon>Cephalochordata</taxon>
        <taxon>Leptocardii</taxon>
        <taxon>Amphioxiformes</taxon>
        <taxon>Branchiostomatidae</taxon>
        <taxon>Branchiostoma</taxon>
    </lineage>
</organism>
<evidence type="ECO:0000313" key="1">
    <source>
        <dbReference type="EMBL" id="EEN56466.1"/>
    </source>
</evidence>
<name>C3YT99_BRAFL</name>
<accession>C3YT99</accession>